<feature type="signal peptide" evidence="2">
    <location>
        <begin position="1"/>
        <end position="25"/>
    </location>
</feature>
<dbReference type="Proteomes" id="UP000193450">
    <property type="component" value="Chromosome"/>
</dbReference>
<gene>
    <name evidence="3" type="ORF">BST96_10350</name>
</gene>
<protein>
    <recommendedName>
        <fullName evidence="5">PEP-CTERM protein-sorting domain-containing protein</fullName>
    </recommendedName>
</protein>
<dbReference type="KEGG" id="osg:BST96_10350"/>
<keyword evidence="4" id="KW-1185">Reference proteome</keyword>
<dbReference type="EMBL" id="CP019343">
    <property type="protein sequence ID" value="ARN74482.1"/>
    <property type="molecule type" value="Genomic_DNA"/>
</dbReference>
<keyword evidence="1" id="KW-1133">Transmembrane helix</keyword>
<evidence type="ECO:0000256" key="2">
    <source>
        <dbReference type="SAM" id="SignalP"/>
    </source>
</evidence>
<evidence type="ECO:0008006" key="5">
    <source>
        <dbReference type="Google" id="ProtNLM"/>
    </source>
</evidence>
<keyword evidence="1" id="KW-0812">Transmembrane</keyword>
<evidence type="ECO:0000256" key="1">
    <source>
        <dbReference type="SAM" id="Phobius"/>
    </source>
</evidence>
<name>A0A1X9NDL2_9GAMM</name>
<keyword evidence="2" id="KW-0732">Signal</keyword>
<proteinExistence type="predicted"/>
<organism evidence="3 4">
    <name type="scientific">Oceanicoccus sagamiensis</name>
    <dbReference type="NCBI Taxonomy" id="716816"/>
    <lineage>
        <taxon>Bacteria</taxon>
        <taxon>Pseudomonadati</taxon>
        <taxon>Pseudomonadota</taxon>
        <taxon>Gammaproteobacteria</taxon>
        <taxon>Cellvibrionales</taxon>
        <taxon>Spongiibacteraceae</taxon>
        <taxon>Oceanicoccus</taxon>
    </lineage>
</organism>
<evidence type="ECO:0000313" key="4">
    <source>
        <dbReference type="Proteomes" id="UP000193450"/>
    </source>
</evidence>
<keyword evidence="1" id="KW-0472">Membrane</keyword>
<feature type="chain" id="PRO_5013185992" description="PEP-CTERM protein-sorting domain-containing protein" evidence="2">
    <location>
        <begin position="26"/>
        <end position="224"/>
    </location>
</feature>
<evidence type="ECO:0000313" key="3">
    <source>
        <dbReference type="EMBL" id="ARN74482.1"/>
    </source>
</evidence>
<feature type="transmembrane region" description="Helical" evidence="1">
    <location>
        <begin position="201"/>
        <end position="220"/>
    </location>
</feature>
<dbReference type="RefSeq" id="WP_085758628.1">
    <property type="nucleotide sequence ID" value="NZ_CP019343.1"/>
</dbReference>
<accession>A0A1X9NDL2</accession>
<reference evidence="3 4" key="1">
    <citation type="submission" date="2016-11" db="EMBL/GenBank/DDBJ databases">
        <title>Trade-off between light-utilization and light-protection in marine flavobacteria.</title>
        <authorList>
            <person name="Kumagai Y."/>
        </authorList>
    </citation>
    <scope>NUCLEOTIDE SEQUENCE [LARGE SCALE GENOMIC DNA]</scope>
    <source>
        <strain evidence="3 4">NBRC 107125</strain>
    </source>
</reference>
<dbReference type="AlphaFoldDB" id="A0A1X9NDL2"/>
<sequence length="224" mass="23862">MKKLIKHTLFLSLPLVLSFASSAFSAVILVSDDRSYEYAGSGGSGAYSPSTPFALWQRGYQGRSQTSVISTSGFSASGSADAYSDYDWSQSESIFDFTFQLTSHYRLTITGLVWGQEEQWGEGNASSKLYEGSQTTSSNALYSVSVSAGYGYEEAAVNYSDILGPGVYRFKTIANPYTMIASSGFSVSGNFVSVPAPPSAVPVPAAAWLFGSALLGLIGVRRSK</sequence>